<dbReference type="AlphaFoldDB" id="A0A9P8FJ57"/>
<dbReference type="InterPro" id="IPR009097">
    <property type="entry name" value="Cyclic_Pdiesterase"/>
</dbReference>
<comment type="caution">
    <text evidence="1">The sequence shown here is derived from an EMBL/GenBank/DDBJ whole genome shotgun (WGS) entry which is preliminary data.</text>
</comment>
<name>A0A9P8FJ57_AURME</name>
<keyword evidence="2" id="KW-1185">Reference proteome</keyword>
<dbReference type="Proteomes" id="UP000729357">
    <property type="component" value="Unassembled WGS sequence"/>
</dbReference>
<reference evidence="1" key="2">
    <citation type="submission" date="2021-08" db="EMBL/GenBank/DDBJ databases">
        <authorList>
            <person name="Gostincar C."/>
            <person name="Sun X."/>
            <person name="Song Z."/>
            <person name="Gunde-Cimerman N."/>
        </authorList>
    </citation>
    <scope>NUCLEOTIDE SEQUENCE</scope>
    <source>
        <strain evidence="1">EXF-9298</strain>
    </source>
</reference>
<evidence type="ECO:0008006" key="3">
    <source>
        <dbReference type="Google" id="ProtNLM"/>
    </source>
</evidence>
<organism evidence="1 2">
    <name type="scientific">Aureobasidium melanogenum</name>
    <name type="common">Aureobasidium pullulans var. melanogenum</name>
    <dbReference type="NCBI Taxonomy" id="46634"/>
    <lineage>
        <taxon>Eukaryota</taxon>
        <taxon>Fungi</taxon>
        <taxon>Dikarya</taxon>
        <taxon>Ascomycota</taxon>
        <taxon>Pezizomycotina</taxon>
        <taxon>Dothideomycetes</taxon>
        <taxon>Dothideomycetidae</taxon>
        <taxon>Dothideales</taxon>
        <taxon>Saccotheciaceae</taxon>
        <taxon>Aureobasidium</taxon>
    </lineage>
</organism>
<accession>A0A9P8FJ57</accession>
<protein>
    <recommendedName>
        <fullName evidence="3">RNA ligase/cyclic nucleotide phosphodiesterase</fullName>
    </recommendedName>
</protein>
<reference evidence="1" key="1">
    <citation type="journal article" date="2021" name="J Fungi (Basel)">
        <title>Virulence traits and population genomics of the black yeast Aureobasidium melanogenum.</title>
        <authorList>
            <person name="Cernosa A."/>
            <person name="Sun X."/>
            <person name="Gostincar C."/>
            <person name="Fang C."/>
            <person name="Gunde-Cimerman N."/>
            <person name="Song Z."/>
        </authorList>
    </citation>
    <scope>NUCLEOTIDE SEQUENCE</scope>
    <source>
        <strain evidence="1">EXF-9298</strain>
    </source>
</reference>
<proteinExistence type="predicted"/>
<sequence length="322" mass="35758">MVATYTFEDLSGPTPTVSDNPYDGLIEACHDNAVEIQTRYETHRSNRGAQQKEKLTSPDFAGVTVDTILAKLEDQTIEPGFKDPRNCLVFWARPPPHIKAVIAEVQKRLKAVLPTCTHADLWTMPQDNLHMTALEITHSLTAPEIDELVEQIRPGIPSITDYTYAHRARVVKPSLSYDAQAFALSFLPAAGEPCTADPSRKPQDDDYTYHHLRRDLYALSSATGVKVASRYVVPSAHLTVGRFIETSDTETAEGKVDHARMQELVKTVDEINEWLKAEFWPVEGKGIKAGGEWIVGEGKGLDNRKGALWYGTGETIRLGKGF</sequence>
<gene>
    <name evidence="1" type="ORF">KCU98_g11709</name>
</gene>
<feature type="non-terminal residue" evidence="1">
    <location>
        <position position="322"/>
    </location>
</feature>
<dbReference type="SUPFAM" id="SSF55144">
    <property type="entry name" value="LigT-like"/>
    <property type="match status" value="1"/>
</dbReference>
<evidence type="ECO:0000313" key="2">
    <source>
        <dbReference type="Proteomes" id="UP000729357"/>
    </source>
</evidence>
<evidence type="ECO:0000313" key="1">
    <source>
        <dbReference type="EMBL" id="KAG9974879.1"/>
    </source>
</evidence>
<dbReference type="EMBL" id="JAHFXS010001916">
    <property type="protein sequence ID" value="KAG9974879.1"/>
    <property type="molecule type" value="Genomic_DNA"/>
</dbReference>